<feature type="domain" description="Rieske" evidence="5">
    <location>
        <begin position="5"/>
        <end position="116"/>
    </location>
</feature>
<dbReference type="PANTHER" id="PTHR21496:SF23">
    <property type="entry name" value="3-PHENYLPROPIONATE_CINNAMIC ACID DIOXYGENASE FERREDOXIN SUBUNIT"/>
    <property type="match status" value="1"/>
</dbReference>
<comment type="caution">
    <text evidence="6">The sequence shown here is derived from an EMBL/GenBank/DDBJ whole genome shotgun (WGS) entry which is preliminary data.</text>
</comment>
<evidence type="ECO:0000313" key="6">
    <source>
        <dbReference type="EMBL" id="TYL72336.1"/>
    </source>
</evidence>
<dbReference type="Pfam" id="PF00355">
    <property type="entry name" value="Rieske"/>
    <property type="match status" value="1"/>
</dbReference>
<accession>A0A5S4W1P6</accession>
<keyword evidence="7" id="KW-1185">Reference proteome</keyword>
<dbReference type="PANTHER" id="PTHR21496">
    <property type="entry name" value="FERREDOXIN-RELATED"/>
    <property type="match status" value="1"/>
</dbReference>
<dbReference type="EMBL" id="VSSR01000086">
    <property type="protein sequence ID" value="TYL72336.1"/>
    <property type="molecule type" value="Genomic_DNA"/>
</dbReference>
<keyword evidence="3" id="KW-0408">Iron</keyword>
<evidence type="ECO:0000256" key="3">
    <source>
        <dbReference type="ARBA" id="ARBA00023004"/>
    </source>
</evidence>
<gene>
    <name evidence="6" type="ORF">FXB38_38685</name>
</gene>
<dbReference type="GO" id="GO:0051537">
    <property type="term" value="F:2 iron, 2 sulfur cluster binding"/>
    <property type="evidence" value="ECO:0007669"/>
    <property type="project" value="UniProtKB-KW"/>
</dbReference>
<evidence type="ECO:0000256" key="4">
    <source>
        <dbReference type="ARBA" id="ARBA00023014"/>
    </source>
</evidence>
<evidence type="ECO:0000313" key="7">
    <source>
        <dbReference type="Proteomes" id="UP000324853"/>
    </source>
</evidence>
<dbReference type="AlphaFoldDB" id="A0A5S4W1P6"/>
<keyword evidence="1" id="KW-0001">2Fe-2S</keyword>
<dbReference type="RefSeq" id="WP_148756166.1">
    <property type="nucleotide sequence ID" value="NZ_VSSR01000086.1"/>
</dbReference>
<organism evidence="6 7">
    <name type="scientific">Bradyrhizobium cytisi</name>
    <dbReference type="NCBI Taxonomy" id="515489"/>
    <lineage>
        <taxon>Bacteria</taxon>
        <taxon>Pseudomonadati</taxon>
        <taxon>Pseudomonadota</taxon>
        <taxon>Alphaproteobacteria</taxon>
        <taxon>Hyphomicrobiales</taxon>
        <taxon>Nitrobacteraceae</taxon>
        <taxon>Bradyrhizobium</taxon>
    </lineage>
</organism>
<dbReference type="SUPFAM" id="SSF50022">
    <property type="entry name" value="ISP domain"/>
    <property type="match status" value="1"/>
</dbReference>
<dbReference type="PROSITE" id="PS51296">
    <property type="entry name" value="RIESKE"/>
    <property type="match status" value="1"/>
</dbReference>
<dbReference type="GO" id="GO:0046872">
    <property type="term" value="F:metal ion binding"/>
    <property type="evidence" value="ECO:0007669"/>
    <property type="project" value="UniProtKB-KW"/>
</dbReference>
<dbReference type="Proteomes" id="UP000324853">
    <property type="component" value="Unassembled WGS sequence"/>
</dbReference>
<dbReference type="Gene3D" id="2.102.10.10">
    <property type="entry name" value="Rieske [2Fe-2S] iron-sulphur domain"/>
    <property type="match status" value="1"/>
</dbReference>
<keyword evidence="2" id="KW-0479">Metal-binding</keyword>
<proteinExistence type="predicted"/>
<sequence>MSKKYQVCYADEIPTGGRLIVDIAGRSVGIFKVNDEYFAIRNSCPHKGAPLCRGLLDGMVTGDAPGHARFERLGEIIRCPWHGWEFDIKTGQSVLNPHKVWVRTYPVSVDAEESVQTNANCAGPDPSIETYPVTLETTNTGERRLLCIHL</sequence>
<evidence type="ECO:0000256" key="1">
    <source>
        <dbReference type="ARBA" id="ARBA00022714"/>
    </source>
</evidence>
<name>A0A5S4W1P6_9BRAD</name>
<dbReference type="InterPro" id="IPR017941">
    <property type="entry name" value="Rieske_2Fe-2S"/>
</dbReference>
<dbReference type="OrthoDB" id="9794175at2"/>
<protein>
    <submittedName>
        <fullName evidence="6">Rieske (2Fe-2S) protein</fullName>
    </submittedName>
</protein>
<reference evidence="6 7" key="1">
    <citation type="submission" date="2019-08" db="EMBL/GenBank/DDBJ databases">
        <title>Bradyrhizobium hipponensis sp. nov., a rhizobium isolated from a Lupinus angustifolius root nodule in Tunisia.</title>
        <authorList>
            <person name="Off K."/>
            <person name="Rejili M."/>
            <person name="Mars M."/>
            <person name="Brachmann A."/>
            <person name="Marin M."/>
        </authorList>
    </citation>
    <scope>NUCLEOTIDE SEQUENCE [LARGE SCALE GENOMIC DNA]</scope>
    <source>
        <strain evidence="6 7">CTAW11</strain>
    </source>
</reference>
<dbReference type="InterPro" id="IPR036922">
    <property type="entry name" value="Rieske_2Fe-2S_sf"/>
</dbReference>
<evidence type="ECO:0000256" key="2">
    <source>
        <dbReference type="ARBA" id="ARBA00022723"/>
    </source>
</evidence>
<evidence type="ECO:0000259" key="5">
    <source>
        <dbReference type="PROSITE" id="PS51296"/>
    </source>
</evidence>
<keyword evidence="4" id="KW-0411">Iron-sulfur</keyword>